<feature type="chain" id="PRO_5046897695" evidence="1">
    <location>
        <begin position="30"/>
        <end position="81"/>
    </location>
</feature>
<dbReference type="EMBL" id="JAGJRS010000021">
    <property type="protein sequence ID" value="MBP1474816.1"/>
    <property type="molecule type" value="Genomic_DNA"/>
</dbReference>
<organism evidence="2 3">
    <name type="scientific">Frateuria flava</name>
    <dbReference type="NCBI Taxonomy" id="2821489"/>
    <lineage>
        <taxon>Bacteria</taxon>
        <taxon>Pseudomonadati</taxon>
        <taxon>Pseudomonadota</taxon>
        <taxon>Gammaproteobacteria</taxon>
        <taxon>Lysobacterales</taxon>
        <taxon>Rhodanobacteraceae</taxon>
        <taxon>Frateuria</taxon>
    </lineage>
</organism>
<evidence type="ECO:0000313" key="2">
    <source>
        <dbReference type="EMBL" id="MBP1474816.1"/>
    </source>
</evidence>
<comment type="caution">
    <text evidence="2">The sequence shown here is derived from an EMBL/GenBank/DDBJ whole genome shotgun (WGS) entry which is preliminary data.</text>
</comment>
<keyword evidence="1" id="KW-0732">Signal</keyword>
<proteinExistence type="predicted"/>
<name>A0ABS4DP23_9GAMM</name>
<keyword evidence="3" id="KW-1185">Reference proteome</keyword>
<dbReference type="Proteomes" id="UP000823790">
    <property type="component" value="Unassembled WGS sequence"/>
</dbReference>
<gene>
    <name evidence="2" type="ORF">J7I44_10950</name>
</gene>
<reference evidence="2 3" key="1">
    <citation type="submission" date="2021-04" db="EMBL/GenBank/DDBJ databases">
        <authorList>
            <person name="Huq M.A."/>
        </authorList>
    </citation>
    <scope>NUCLEOTIDE SEQUENCE [LARGE SCALE GENOMIC DNA]</scope>
    <source>
        <strain evidence="2 3">MAH-13</strain>
    </source>
</reference>
<feature type="signal peptide" evidence="1">
    <location>
        <begin position="1"/>
        <end position="29"/>
    </location>
</feature>
<evidence type="ECO:0000256" key="1">
    <source>
        <dbReference type="SAM" id="SignalP"/>
    </source>
</evidence>
<accession>A0ABS4DP23</accession>
<sequence length="81" mass="8547">MLRKIVTIALPVAAAAAAFTFFPARTAQAYPASCDSAWEACMAQAASLRDRVICNRAFEQCSGGAIPPNAIDPLLGAIRKH</sequence>
<dbReference type="RefSeq" id="WP_209620356.1">
    <property type="nucleotide sequence ID" value="NZ_JAGJRS010000021.1"/>
</dbReference>
<protein>
    <submittedName>
        <fullName evidence="2">Uncharacterized protein</fullName>
    </submittedName>
</protein>
<evidence type="ECO:0000313" key="3">
    <source>
        <dbReference type="Proteomes" id="UP000823790"/>
    </source>
</evidence>